<dbReference type="EMBL" id="BJVJ01000002">
    <property type="protein sequence ID" value="GEL21430.1"/>
    <property type="molecule type" value="Genomic_DNA"/>
</dbReference>
<dbReference type="Proteomes" id="UP000321685">
    <property type="component" value="Unassembled WGS sequence"/>
</dbReference>
<reference evidence="5 6" key="1">
    <citation type="submission" date="2019-07" db="EMBL/GenBank/DDBJ databases">
        <title>Whole genome shotgun sequence of Pseudonocardia sulfidoxydans NBRC 16205.</title>
        <authorList>
            <person name="Hosoyama A."/>
            <person name="Uohara A."/>
            <person name="Ohji S."/>
            <person name="Ichikawa N."/>
        </authorList>
    </citation>
    <scope>NUCLEOTIDE SEQUENCE [LARGE SCALE GENOMIC DNA]</scope>
    <source>
        <strain evidence="5 6">NBRC 16205</strain>
    </source>
</reference>
<accession>A0A511D9E2</accession>
<evidence type="ECO:0000256" key="3">
    <source>
        <dbReference type="ARBA" id="ARBA00023239"/>
    </source>
</evidence>
<feature type="domain" description="HpcH/HpaI aldolase/citrate lyase" evidence="4">
    <location>
        <begin position="18"/>
        <end position="223"/>
    </location>
</feature>
<dbReference type="PANTHER" id="PTHR30502:SF0">
    <property type="entry name" value="PHOSPHOENOLPYRUVATE CARBOXYLASE FAMILY PROTEIN"/>
    <property type="match status" value="1"/>
</dbReference>
<dbReference type="InterPro" id="IPR005000">
    <property type="entry name" value="Aldolase/citrate-lyase_domain"/>
</dbReference>
<proteinExistence type="inferred from homology"/>
<name>A0A511D9E2_9PSEU</name>
<evidence type="ECO:0000259" key="4">
    <source>
        <dbReference type="Pfam" id="PF03328"/>
    </source>
</evidence>
<dbReference type="Gene3D" id="3.20.20.60">
    <property type="entry name" value="Phosphoenolpyruvate-binding domains"/>
    <property type="match status" value="1"/>
</dbReference>
<gene>
    <name evidence="5" type="ORF">PSU4_03840</name>
</gene>
<evidence type="ECO:0000256" key="1">
    <source>
        <dbReference type="ARBA" id="ARBA00005568"/>
    </source>
</evidence>
<dbReference type="RefSeq" id="WP_147102088.1">
    <property type="nucleotide sequence ID" value="NZ_BJVJ01000002.1"/>
</dbReference>
<dbReference type="Pfam" id="PF03328">
    <property type="entry name" value="HpcH_HpaI"/>
    <property type="match status" value="1"/>
</dbReference>
<dbReference type="AlphaFoldDB" id="A0A511D9E2"/>
<dbReference type="InterPro" id="IPR040442">
    <property type="entry name" value="Pyrv_kinase-like_dom_sf"/>
</dbReference>
<evidence type="ECO:0000313" key="6">
    <source>
        <dbReference type="Proteomes" id="UP000321685"/>
    </source>
</evidence>
<dbReference type="GO" id="GO:0005737">
    <property type="term" value="C:cytoplasm"/>
    <property type="evidence" value="ECO:0007669"/>
    <property type="project" value="TreeGrafter"/>
</dbReference>
<evidence type="ECO:0000256" key="2">
    <source>
        <dbReference type="ARBA" id="ARBA00022723"/>
    </source>
</evidence>
<dbReference type="InterPro" id="IPR015813">
    <property type="entry name" value="Pyrv/PenolPyrv_kinase-like_dom"/>
</dbReference>
<dbReference type="PANTHER" id="PTHR30502">
    <property type="entry name" value="2-KETO-3-DEOXY-L-RHAMNONATE ALDOLASE"/>
    <property type="match status" value="1"/>
</dbReference>
<sequence length="253" mass="25933">MSESGLLDVLRGDAVGGWLQLPGSATAEVIGSVGFDVVCVDTQHGLIGPDSLLPMLQALAATGTPSMVRVHWNAPSPITEALDRGAAGVIVPLVNSAQEAAAAASACRWPPHGTRSYGPTRHGFMTSAPGDPVCAVMVESVAAVEAVSDIVAVDGVDAVFVGPSDLALSMGRPTSAQDGDPDYDALLARVLEAGRAADMPVGIFCASAGHVQRFRELGFTYFFVRGDGALLAEMAAAELRASRPGGAEPLRRG</sequence>
<organism evidence="5 6">
    <name type="scientific">Pseudonocardia sulfidoxydans NBRC 16205</name>
    <dbReference type="NCBI Taxonomy" id="1223511"/>
    <lineage>
        <taxon>Bacteria</taxon>
        <taxon>Bacillati</taxon>
        <taxon>Actinomycetota</taxon>
        <taxon>Actinomycetes</taxon>
        <taxon>Pseudonocardiales</taxon>
        <taxon>Pseudonocardiaceae</taxon>
        <taxon>Pseudonocardia</taxon>
    </lineage>
</organism>
<protein>
    <submittedName>
        <fullName evidence="5">Aldolase</fullName>
    </submittedName>
</protein>
<dbReference type="GO" id="GO:0016832">
    <property type="term" value="F:aldehyde-lyase activity"/>
    <property type="evidence" value="ECO:0007669"/>
    <property type="project" value="TreeGrafter"/>
</dbReference>
<comment type="similarity">
    <text evidence="1">Belongs to the HpcH/HpaI aldolase family.</text>
</comment>
<comment type="caution">
    <text evidence="5">The sequence shown here is derived from an EMBL/GenBank/DDBJ whole genome shotgun (WGS) entry which is preliminary data.</text>
</comment>
<keyword evidence="3" id="KW-0456">Lyase</keyword>
<evidence type="ECO:0000313" key="5">
    <source>
        <dbReference type="EMBL" id="GEL21430.1"/>
    </source>
</evidence>
<dbReference type="SUPFAM" id="SSF51621">
    <property type="entry name" value="Phosphoenolpyruvate/pyruvate domain"/>
    <property type="match status" value="1"/>
</dbReference>
<dbReference type="GO" id="GO:0046872">
    <property type="term" value="F:metal ion binding"/>
    <property type="evidence" value="ECO:0007669"/>
    <property type="project" value="UniProtKB-KW"/>
</dbReference>
<dbReference type="InterPro" id="IPR050251">
    <property type="entry name" value="HpcH-HpaI_aldolase"/>
</dbReference>
<keyword evidence="2" id="KW-0479">Metal-binding</keyword>
<dbReference type="OrthoDB" id="3353438at2"/>
<keyword evidence="6" id="KW-1185">Reference proteome</keyword>